<dbReference type="UniPathway" id="UPA00068">
    <property type="reaction ID" value="UER00171"/>
</dbReference>
<keyword evidence="4 8" id="KW-0547">Nucleotide-binding</keyword>
<protein>
    <recommendedName>
        <fullName evidence="8">Carbamoyl phosphate synthase small chain</fullName>
        <ecNumber evidence="8">6.3.5.5</ecNumber>
    </recommendedName>
    <alternativeName>
        <fullName evidence="8">Carbamoyl phosphate synthetase glutamine chain</fullName>
    </alternativeName>
</protein>
<dbReference type="EMBL" id="ADMC01000025">
    <property type="protein sequence ID" value="EHP46819.1"/>
    <property type="molecule type" value="Genomic_DNA"/>
</dbReference>
<dbReference type="GO" id="GO:0006541">
    <property type="term" value="P:glutamine metabolic process"/>
    <property type="evidence" value="ECO:0007669"/>
    <property type="project" value="InterPro"/>
</dbReference>
<comment type="catalytic activity">
    <reaction evidence="8">
        <text>L-glutamine + H2O = L-glutamate + NH4(+)</text>
        <dbReference type="Rhea" id="RHEA:15889"/>
        <dbReference type="ChEBI" id="CHEBI:15377"/>
        <dbReference type="ChEBI" id="CHEBI:28938"/>
        <dbReference type="ChEBI" id="CHEBI:29985"/>
        <dbReference type="ChEBI" id="CHEBI:58359"/>
    </reaction>
</comment>
<dbReference type="InterPro" id="IPR050472">
    <property type="entry name" value="Anth_synth/Amidotransfase"/>
</dbReference>
<dbReference type="GO" id="GO:0004359">
    <property type="term" value="F:glutaminase activity"/>
    <property type="evidence" value="ECO:0007669"/>
    <property type="project" value="RHEA"/>
</dbReference>
<evidence type="ECO:0000256" key="4">
    <source>
        <dbReference type="ARBA" id="ARBA00022741"/>
    </source>
</evidence>
<dbReference type="SUPFAM" id="SSF52317">
    <property type="entry name" value="Class I glutamine amidotransferase-like"/>
    <property type="match status" value="1"/>
</dbReference>
<feature type="binding site" evidence="8">
    <location>
        <position position="224"/>
    </location>
    <ligand>
        <name>L-glutamine</name>
        <dbReference type="ChEBI" id="CHEBI:58359"/>
    </ligand>
</feature>
<dbReference type="InterPro" id="IPR017926">
    <property type="entry name" value="GATASE"/>
</dbReference>
<feature type="active site" evidence="8">
    <location>
        <position position="334"/>
    </location>
</feature>
<comment type="pathway">
    <text evidence="8">Pyrimidine metabolism; UMP biosynthesis via de novo pathway; (S)-dihydroorotate from bicarbonate: step 1/3.</text>
</comment>
<dbReference type="eggNOG" id="COG0505">
    <property type="taxonomic scope" value="Bacteria"/>
</dbReference>
<dbReference type="PRINTS" id="PR00099">
    <property type="entry name" value="CPSGATASE"/>
</dbReference>
<proteinExistence type="inferred from homology"/>
<dbReference type="InterPro" id="IPR035686">
    <property type="entry name" value="CPSase_GATase1"/>
</dbReference>
<evidence type="ECO:0000256" key="2">
    <source>
        <dbReference type="ARBA" id="ARBA00007800"/>
    </source>
</evidence>
<evidence type="ECO:0000256" key="5">
    <source>
        <dbReference type="ARBA" id="ARBA00022840"/>
    </source>
</evidence>
<comment type="similarity">
    <text evidence="2 8">Belongs to the CarA family.</text>
</comment>
<feature type="active site" evidence="8">
    <location>
        <position position="336"/>
    </location>
</feature>
<comment type="catalytic activity">
    <reaction evidence="7 8">
        <text>hydrogencarbonate + L-glutamine + 2 ATP + H2O = carbamoyl phosphate + L-glutamate + 2 ADP + phosphate + 2 H(+)</text>
        <dbReference type="Rhea" id="RHEA:18633"/>
        <dbReference type="ChEBI" id="CHEBI:15377"/>
        <dbReference type="ChEBI" id="CHEBI:15378"/>
        <dbReference type="ChEBI" id="CHEBI:17544"/>
        <dbReference type="ChEBI" id="CHEBI:29985"/>
        <dbReference type="ChEBI" id="CHEBI:30616"/>
        <dbReference type="ChEBI" id="CHEBI:43474"/>
        <dbReference type="ChEBI" id="CHEBI:58228"/>
        <dbReference type="ChEBI" id="CHEBI:58359"/>
        <dbReference type="ChEBI" id="CHEBI:456216"/>
        <dbReference type="EC" id="6.3.5.5"/>
    </reaction>
</comment>
<dbReference type="STRING" id="742817.HMPREF9449_02436"/>
<keyword evidence="8" id="KW-0055">Arginine biosynthesis</keyword>
<keyword evidence="5 8" id="KW-0067">ATP-binding</keyword>
<dbReference type="NCBIfam" id="TIGR01368">
    <property type="entry name" value="CPSaseIIsmall"/>
    <property type="match status" value="1"/>
</dbReference>
<dbReference type="PATRIC" id="fig|742817.3.peg.2607"/>
<feature type="region of interest" description="CPSase" evidence="8">
    <location>
        <begin position="1"/>
        <end position="176"/>
    </location>
</feature>
<sequence>MQNLKKARLVLEDGTIFEGTSFGYEKSVSGEVVFYTAMTGYPESLTDPSYKGQILVPTYPMIGNYGVPKDAYQEGLSQFFESDKIHCTALIISDYSSEYSHWNSQKSLGEWLKDQKVPGLFGIDTRALTKKLREHGAMLGKIVFAGQEIDFYDPNKENIVAQVSTPDIKEYGKGKYKVVLVDCGVKYNIIRCLLKRDITVKRVPWNYDFSQEDCDGIFLSNGPGDPAQCRETIENIRKVLDTDTPVMGICLGNQLMARAAGADTYKLKYGHRSHNQPVMQPGQSRCYITSQNHGFAIDDKTLPENWEPLFVNVNDGTNEGICHKYKPFFSAQFHPEASSGPVDTEYLFDLFVEKMKARHINK</sequence>
<dbReference type="PANTHER" id="PTHR43418">
    <property type="entry name" value="MULTIFUNCTIONAL TRYPTOPHAN BIOSYNTHESIS PROTEIN-RELATED"/>
    <property type="match status" value="1"/>
</dbReference>
<dbReference type="HOGENOM" id="CLU_035901_1_1_10"/>
<evidence type="ECO:0000256" key="8">
    <source>
        <dbReference type="HAMAP-Rule" id="MF_01209"/>
    </source>
</evidence>
<dbReference type="GO" id="GO:0004088">
    <property type="term" value="F:carbamoyl-phosphate synthase (glutamine-hydrolyzing) activity"/>
    <property type="evidence" value="ECO:0007669"/>
    <property type="project" value="UniProtKB-UniRule"/>
</dbReference>
<organism evidence="10 11">
    <name type="scientific">Odoribacter laneus YIT 12061</name>
    <dbReference type="NCBI Taxonomy" id="742817"/>
    <lineage>
        <taxon>Bacteria</taxon>
        <taxon>Pseudomonadati</taxon>
        <taxon>Bacteroidota</taxon>
        <taxon>Bacteroidia</taxon>
        <taxon>Bacteroidales</taxon>
        <taxon>Odoribacteraceae</taxon>
        <taxon>Odoribacter</taxon>
    </lineage>
</organism>
<dbReference type="GO" id="GO:0006526">
    <property type="term" value="P:L-arginine biosynthetic process"/>
    <property type="evidence" value="ECO:0007669"/>
    <property type="project" value="UniProtKB-UniRule"/>
</dbReference>
<evidence type="ECO:0000256" key="1">
    <source>
        <dbReference type="ARBA" id="ARBA00005077"/>
    </source>
</evidence>
<name>H1DJ57_9BACT</name>
<dbReference type="GO" id="GO:0044205">
    <property type="term" value="P:'de novo' UMP biosynthetic process"/>
    <property type="evidence" value="ECO:0007669"/>
    <property type="project" value="UniProtKB-UniRule"/>
</dbReference>
<feature type="domain" description="Carbamoyl-phosphate synthase small subunit N-terminal" evidence="9">
    <location>
        <begin position="5"/>
        <end position="143"/>
    </location>
</feature>
<dbReference type="EC" id="6.3.5.5" evidence="8"/>
<dbReference type="PROSITE" id="PS51273">
    <property type="entry name" value="GATASE_TYPE_1"/>
    <property type="match status" value="1"/>
</dbReference>
<feature type="binding site" evidence="8">
    <location>
        <position position="292"/>
    </location>
    <ligand>
        <name>L-glutamine</name>
        <dbReference type="ChEBI" id="CHEBI:58359"/>
    </ligand>
</feature>
<keyword evidence="6 8" id="KW-0315">Glutamine amidotransferase</keyword>
<evidence type="ECO:0000259" key="9">
    <source>
        <dbReference type="SMART" id="SM01097"/>
    </source>
</evidence>
<dbReference type="InterPro" id="IPR029062">
    <property type="entry name" value="Class_I_gatase-like"/>
</dbReference>
<feature type="binding site" evidence="8">
    <location>
        <position position="254"/>
    </location>
    <ligand>
        <name>L-glutamine</name>
        <dbReference type="ChEBI" id="CHEBI:58359"/>
    </ligand>
</feature>
<keyword evidence="8" id="KW-0028">Amino-acid biosynthesis</keyword>
<dbReference type="CDD" id="cd01744">
    <property type="entry name" value="GATase1_CPSase"/>
    <property type="match status" value="1"/>
</dbReference>
<evidence type="ECO:0000313" key="11">
    <source>
        <dbReference type="Proteomes" id="UP000004892"/>
    </source>
</evidence>
<dbReference type="RefSeq" id="WP_009137582.1">
    <property type="nucleotide sequence ID" value="NZ_JH594596.1"/>
</dbReference>
<dbReference type="Pfam" id="PF00988">
    <property type="entry name" value="CPSase_sm_chain"/>
    <property type="match status" value="1"/>
</dbReference>
<dbReference type="SUPFAM" id="SSF52021">
    <property type="entry name" value="Carbamoyl phosphate synthetase, small subunit N-terminal domain"/>
    <property type="match status" value="1"/>
</dbReference>
<dbReference type="FunFam" id="3.50.30.20:FF:000002">
    <property type="entry name" value="Carbamoyl-phosphate synthase 1, mitochondrial"/>
    <property type="match status" value="1"/>
</dbReference>
<dbReference type="InterPro" id="IPR006274">
    <property type="entry name" value="CarbamoylP_synth_ssu"/>
</dbReference>
<keyword evidence="3 8" id="KW-0436">Ligase</keyword>
<dbReference type="SMART" id="SM01097">
    <property type="entry name" value="CPSase_sm_chain"/>
    <property type="match status" value="1"/>
</dbReference>
<feature type="binding site" evidence="8">
    <location>
        <position position="49"/>
    </location>
    <ligand>
        <name>L-glutamine</name>
        <dbReference type="ChEBI" id="CHEBI:58359"/>
    </ligand>
</feature>
<dbReference type="HAMAP" id="MF_01209">
    <property type="entry name" value="CPSase_S_chain"/>
    <property type="match status" value="1"/>
</dbReference>
<evidence type="ECO:0000313" key="10">
    <source>
        <dbReference type="EMBL" id="EHP46819.1"/>
    </source>
</evidence>
<dbReference type="InterPro" id="IPR036480">
    <property type="entry name" value="CarbP_synth_ssu_N_sf"/>
</dbReference>
<dbReference type="Gene3D" id="3.40.50.880">
    <property type="match status" value="1"/>
</dbReference>
<evidence type="ECO:0000256" key="6">
    <source>
        <dbReference type="ARBA" id="ARBA00022962"/>
    </source>
</evidence>
<dbReference type="NCBIfam" id="NF009475">
    <property type="entry name" value="PRK12838.1"/>
    <property type="match status" value="1"/>
</dbReference>
<dbReference type="PANTHER" id="PTHR43418:SF7">
    <property type="entry name" value="CARBAMOYL-PHOSPHATE SYNTHASE SMALL CHAIN"/>
    <property type="match status" value="1"/>
</dbReference>
<reference evidence="10 11" key="1">
    <citation type="submission" date="2012-01" db="EMBL/GenBank/DDBJ databases">
        <title>The Genome Sequence of Odoribacter laneus YIT 12061.</title>
        <authorList>
            <consortium name="The Broad Institute Genome Sequencing Platform"/>
            <person name="Earl A."/>
            <person name="Ward D."/>
            <person name="Feldgarden M."/>
            <person name="Gevers D."/>
            <person name="Morotomi M."/>
            <person name="Young S.K."/>
            <person name="Zeng Q."/>
            <person name="Gargeya S."/>
            <person name="Fitzgerald M."/>
            <person name="Haas B."/>
            <person name="Abouelleil A."/>
            <person name="Alvarado L."/>
            <person name="Arachchi H.M."/>
            <person name="Berlin A."/>
            <person name="Chapman S.B."/>
            <person name="Gearin G."/>
            <person name="Goldberg J."/>
            <person name="Griggs A."/>
            <person name="Gujja S."/>
            <person name="Hansen M."/>
            <person name="Heiman D."/>
            <person name="Howarth C."/>
            <person name="Larimer J."/>
            <person name="Lui A."/>
            <person name="MacDonald P.J.P."/>
            <person name="McCowen C."/>
            <person name="Montmayeur A."/>
            <person name="Murphy C."/>
            <person name="Neiman D."/>
            <person name="Pearson M."/>
            <person name="Priest M."/>
            <person name="Roberts A."/>
            <person name="Saif S."/>
            <person name="Shea T."/>
            <person name="Sisk P."/>
            <person name="Stolte C."/>
            <person name="Sykes S."/>
            <person name="Wortman J."/>
            <person name="Nusbaum C."/>
            <person name="Birren B."/>
        </authorList>
    </citation>
    <scope>NUCLEOTIDE SEQUENCE [LARGE SCALE GENOMIC DNA]</scope>
    <source>
        <strain evidence="10 11">YIT 12061</strain>
    </source>
</reference>
<evidence type="ECO:0000256" key="3">
    <source>
        <dbReference type="ARBA" id="ARBA00022598"/>
    </source>
</evidence>
<feature type="binding site" evidence="8">
    <location>
        <position position="222"/>
    </location>
    <ligand>
        <name>L-glutamine</name>
        <dbReference type="ChEBI" id="CHEBI:58359"/>
    </ligand>
</feature>
<feature type="binding site" evidence="8">
    <location>
        <position position="294"/>
    </location>
    <ligand>
        <name>L-glutamine</name>
        <dbReference type="ChEBI" id="CHEBI:58359"/>
    </ligand>
</feature>
<dbReference type="Pfam" id="PF00117">
    <property type="entry name" value="GATase"/>
    <property type="match status" value="1"/>
</dbReference>
<dbReference type="AlphaFoldDB" id="H1DJ57"/>
<gene>
    <name evidence="8" type="primary">carA</name>
    <name evidence="10" type="ORF">HMPREF9449_02436</name>
</gene>
<comment type="subunit">
    <text evidence="8">Composed of two chains; the small (or glutamine) chain promotes the hydrolysis of glutamine to ammonia, which is used by the large (or ammonia) chain to synthesize carbamoyl phosphate. Tetramer of heterodimers (alpha,beta)4.</text>
</comment>
<dbReference type="PRINTS" id="PR00096">
    <property type="entry name" value="GATASE"/>
</dbReference>
<keyword evidence="8" id="KW-0665">Pyrimidine biosynthesis</keyword>
<dbReference type="UniPathway" id="UPA00070">
    <property type="reaction ID" value="UER00115"/>
</dbReference>
<evidence type="ECO:0000256" key="7">
    <source>
        <dbReference type="ARBA" id="ARBA00048816"/>
    </source>
</evidence>
<comment type="caution">
    <text evidence="10">The sequence shown here is derived from an EMBL/GenBank/DDBJ whole genome shotgun (WGS) entry which is preliminary data.</text>
</comment>
<keyword evidence="11" id="KW-1185">Reference proteome</keyword>
<feature type="active site" description="Nucleophile" evidence="8">
    <location>
        <position position="250"/>
    </location>
</feature>
<comment type="function">
    <text evidence="8">Small subunit of the glutamine-dependent carbamoyl phosphate synthetase (CPSase). CPSase catalyzes the formation of carbamoyl phosphate from the ammonia moiety of glutamine, carbonate, and phosphate donated by ATP, constituting the first step of 2 biosynthetic pathways, one leading to arginine and/or urea and the other to pyrimidine nucleotides. The small subunit (glutamine amidotransferase) binds and cleaves glutamine to supply the large subunit with the substrate ammonia.</text>
</comment>
<dbReference type="PRINTS" id="PR00097">
    <property type="entry name" value="ANTSNTHASEII"/>
</dbReference>
<feature type="binding site" evidence="8">
    <location>
        <position position="295"/>
    </location>
    <ligand>
        <name>L-glutamine</name>
        <dbReference type="ChEBI" id="CHEBI:58359"/>
    </ligand>
</feature>
<dbReference type="GO" id="GO:0005524">
    <property type="term" value="F:ATP binding"/>
    <property type="evidence" value="ECO:0007669"/>
    <property type="project" value="UniProtKB-UniRule"/>
</dbReference>
<dbReference type="GO" id="GO:0006207">
    <property type="term" value="P:'de novo' pyrimidine nucleobase biosynthetic process"/>
    <property type="evidence" value="ECO:0007669"/>
    <property type="project" value="InterPro"/>
</dbReference>
<dbReference type="Gene3D" id="3.50.30.20">
    <property type="entry name" value="Carbamoyl-phosphate synthase small subunit, N-terminal domain"/>
    <property type="match status" value="1"/>
</dbReference>
<dbReference type="Proteomes" id="UP000004892">
    <property type="component" value="Unassembled WGS sequence"/>
</dbReference>
<dbReference type="InterPro" id="IPR002474">
    <property type="entry name" value="CarbamoylP_synth_ssu_N"/>
</dbReference>
<comment type="pathway">
    <text evidence="1 8">Amino-acid biosynthesis; L-arginine biosynthesis; carbamoyl phosphate from bicarbonate: step 1/1.</text>
</comment>
<dbReference type="GeneID" id="98069975"/>
<feature type="binding site" evidence="8">
    <location>
        <position position="251"/>
    </location>
    <ligand>
        <name>L-glutamine</name>
        <dbReference type="ChEBI" id="CHEBI:58359"/>
    </ligand>
</feature>
<accession>H1DJ57</accession>